<dbReference type="EMBL" id="QGLP01000005">
    <property type="protein sequence ID" value="PXZ04337.1"/>
    <property type="molecule type" value="Genomic_DNA"/>
</dbReference>
<proteinExistence type="predicted"/>
<accession>A0A2V4E7I2</accession>
<evidence type="ECO:0000313" key="2">
    <source>
        <dbReference type="EMBL" id="PXZ04337.1"/>
    </source>
</evidence>
<dbReference type="InterPro" id="IPR017738">
    <property type="entry name" value="T6SS-assoc_VCA0118"/>
</dbReference>
<protein>
    <submittedName>
        <fullName evidence="2">Uncharacterized protein</fullName>
    </submittedName>
</protein>
<dbReference type="Pfam" id="PF11319">
    <property type="entry name" value="VasI"/>
    <property type="match status" value="1"/>
</dbReference>
<dbReference type="AlphaFoldDB" id="A0A2V4E7I2"/>
<evidence type="ECO:0000256" key="1">
    <source>
        <dbReference type="SAM" id="SignalP"/>
    </source>
</evidence>
<feature type="chain" id="PRO_5016004713" evidence="1">
    <location>
        <begin position="18"/>
        <end position="207"/>
    </location>
</feature>
<dbReference type="RefSeq" id="WP_110423653.1">
    <property type="nucleotide sequence ID" value="NZ_QGLP01000005.1"/>
</dbReference>
<comment type="caution">
    <text evidence="2">The sequence shown here is derived from an EMBL/GenBank/DDBJ whole genome shotgun (WGS) entry which is preliminary data.</text>
</comment>
<evidence type="ECO:0000313" key="3">
    <source>
        <dbReference type="Proteomes" id="UP000247483"/>
    </source>
</evidence>
<sequence>MKQIIFSLLFFSFCSNAMDENHIQFKIDSCKSIANKDERLNCYDALSNVETIIIPTEGIGNWAIFKDKSPVDDSVSIYLNLDANDYIDVKYKKFKPNLTIRCRENATSIFVNYGIFLGDKSIKPVTRLDSEKAVSDIYWGTSTDHQAIFYDSLLGEGEASIKFIKELLDKNKFFIRVIPYNEKPVDATFDLSGLDEAIKPLRSVCGW</sequence>
<feature type="signal peptide" evidence="1">
    <location>
        <begin position="1"/>
        <end position="17"/>
    </location>
</feature>
<reference evidence="2 3" key="1">
    <citation type="submission" date="2018-05" db="EMBL/GenBank/DDBJ databases">
        <title>Reference genomes for bee gut microbiota database.</title>
        <authorList>
            <person name="Ellegaard K.M."/>
        </authorList>
    </citation>
    <scope>NUCLEOTIDE SEQUENCE [LARGE SCALE GENOMIC DNA]</scope>
    <source>
        <strain evidence="2 3">ESL0177</strain>
    </source>
</reference>
<dbReference type="Proteomes" id="UP000247483">
    <property type="component" value="Unassembled WGS sequence"/>
</dbReference>
<name>A0A2V4E7I2_9GAMM</name>
<organism evidence="2 3">
    <name type="scientific">Gilliamella apicola</name>
    <dbReference type="NCBI Taxonomy" id="1196095"/>
    <lineage>
        <taxon>Bacteria</taxon>
        <taxon>Pseudomonadati</taxon>
        <taxon>Pseudomonadota</taxon>
        <taxon>Gammaproteobacteria</taxon>
        <taxon>Orbales</taxon>
        <taxon>Orbaceae</taxon>
        <taxon>Gilliamella</taxon>
    </lineage>
</organism>
<keyword evidence="1" id="KW-0732">Signal</keyword>
<gene>
    <name evidence="2" type="ORF">DKK79_08230</name>
</gene>